<dbReference type="PATRIC" id="fig|1277257.4.peg.740"/>
<keyword evidence="2" id="KW-1185">Reference proteome</keyword>
<gene>
    <name evidence="1" type="ORF">G293_03445</name>
</gene>
<dbReference type="Proteomes" id="UP000035503">
    <property type="component" value="Chromosome"/>
</dbReference>
<dbReference type="RefSeq" id="WP_047264320.1">
    <property type="nucleotide sequence ID" value="NZ_CP004021.1"/>
</dbReference>
<organism evidence="1 2">
    <name type="scientific">Candidatus Liberibacter africanus PTSAPSY</name>
    <dbReference type="NCBI Taxonomy" id="1277257"/>
    <lineage>
        <taxon>Bacteria</taxon>
        <taxon>Pseudomonadati</taxon>
        <taxon>Pseudomonadota</taxon>
        <taxon>Alphaproteobacteria</taxon>
        <taxon>Hyphomicrobiales</taxon>
        <taxon>Rhizobiaceae</taxon>
        <taxon>Liberibacter</taxon>
    </lineage>
</organism>
<accession>A0A0G3I965</accession>
<name>A0A0G3I965_LIBAF</name>
<dbReference type="AlphaFoldDB" id="A0A0G3I965"/>
<evidence type="ECO:0000313" key="2">
    <source>
        <dbReference type="Proteomes" id="UP000035503"/>
    </source>
</evidence>
<evidence type="ECO:0000313" key="1">
    <source>
        <dbReference type="EMBL" id="AKK20317.1"/>
    </source>
</evidence>
<dbReference type="OrthoDB" id="9809513at2"/>
<dbReference type="KEGG" id="lau:G293_03445"/>
<sequence length="91" mass="10160">MASIRSAEEKKQDFDALLFHEKMQVAIEYQNEAWAGGIADGIEPEIIANAAITQAIRETVRIQGEDKVELLLNSLISRMLSGEFSPERVVQ</sequence>
<dbReference type="STRING" id="1277257.G293_03445"/>
<proteinExistence type="predicted"/>
<reference evidence="1 2" key="1">
    <citation type="journal article" date="2015" name="Genome Announc.">
        <title>Complete Genome Sequence of 'Candidatus Liberibacter africanus,' a Bacterium Associated with Citrus Huanglongbing.</title>
        <authorList>
            <person name="Lin H."/>
            <person name="Pietersen G."/>
            <person name="Han C."/>
            <person name="Read D.A."/>
            <person name="Lou B."/>
            <person name="Gupta G."/>
            <person name="Civerolo E.L."/>
        </authorList>
    </citation>
    <scope>NUCLEOTIDE SEQUENCE [LARGE SCALE GENOMIC DNA]</scope>
    <source>
        <strain evidence="1 2">PTSAPSY</strain>
    </source>
</reference>
<dbReference type="EMBL" id="CP004021">
    <property type="protein sequence ID" value="AKK20317.1"/>
    <property type="molecule type" value="Genomic_DNA"/>
</dbReference>
<protein>
    <submittedName>
        <fullName evidence="1">Uncharacterized protein</fullName>
    </submittedName>
</protein>